<organism evidence="1 2">
    <name type="scientific">Leptospira noguchii serovar Autumnalis str. ZUN142</name>
    <dbReference type="NCBI Taxonomy" id="1085540"/>
    <lineage>
        <taxon>Bacteria</taxon>
        <taxon>Pseudomonadati</taxon>
        <taxon>Spirochaetota</taxon>
        <taxon>Spirochaetia</taxon>
        <taxon>Leptospirales</taxon>
        <taxon>Leptospiraceae</taxon>
        <taxon>Leptospira</taxon>
    </lineage>
</organism>
<comment type="caution">
    <text evidence="1">The sequence shown here is derived from an EMBL/GenBank/DDBJ whole genome shotgun (WGS) entry which is preliminary data.</text>
</comment>
<sequence length="41" mass="5192">MKNFRFGSVFYINYRLKKNEYEFLRKCRVLQIMPIWLDAIF</sequence>
<dbReference type="Proteomes" id="UP000012153">
    <property type="component" value="Unassembled WGS sequence"/>
</dbReference>
<evidence type="ECO:0000313" key="1">
    <source>
        <dbReference type="EMBL" id="EMO38820.1"/>
    </source>
</evidence>
<gene>
    <name evidence="1" type="ORF">LEP1GSC186_2902</name>
</gene>
<dbReference type="EMBL" id="AHOP02000063">
    <property type="protein sequence ID" value="EMO38820.1"/>
    <property type="molecule type" value="Genomic_DNA"/>
</dbReference>
<reference evidence="1 2" key="1">
    <citation type="submission" date="2013-01" db="EMBL/GenBank/DDBJ databases">
        <authorList>
            <person name="Harkins D.M."/>
            <person name="Durkin A.S."/>
            <person name="Brinkac L.M."/>
            <person name="Haft D.H."/>
            <person name="Selengut J.D."/>
            <person name="Sanka R."/>
            <person name="DePew J."/>
            <person name="Purushe J."/>
            <person name="Matthias M.A."/>
            <person name="Vinetz J.M."/>
            <person name="Sutton G.G."/>
            <person name="Nierman W.C."/>
            <person name="Fouts D.E."/>
        </authorList>
    </citation>
    <scope>NUCLEOTIDE SEQUENCE [LARGE SCALE GENOMIC DNA]</scope>
    <source>
        <strain evidence="1 2">ZUN142</strain>
    </source>
</reference>
<proteinExistence type="predicted"/>
<evidence type="ECO:0000313" key="2">
    <source>
        <dbReference type="Proteomes" id="UP000012153"/>
    </source>
</evidence>
<name>M6U2U9_9LEPT</name>
<dbReference type="AlphaFoldDB" id="M6U2U9"/>
<accession>M6U2U9</accession>
<protein>
    <submittedName>
        <fullName evidence="1">Uncharacterized protein</fullName>
    </submittedName>
</protein>